<dbReference type="Proteomes" id="UP000253551">
    <property type="component" value="Unassembled WGS sequence"/>
</dbReference>
<keyword evidence="3" id="KW-1185">Reference proteome</keyword>
<organism evidence="2 3">
    <name type="scientific">Rhizopus stolonifer</name>
    <name type="common">Rhizopus nigricans</name>
    <dbReference type="NCBI Taxonomy" id="4846"/>
    <lineage>
        <taxon>Eukaryota</taxon>
        <taxon>Fungi</taxon>
        <taxon>Fungi incertae sedis</taxon>
        <taxon>Mucoromycota</taxon>
        <taxon>Mucoromycotina</taxon>
        <taxon>Mucoromycetes</taxon>
        <taxon>Mucorales</taxon>
        <taxon>Mucorineae</taxon>
        <taxon>Rhizopodaceae</taxon>
        <taxon>Rhizopus</taxon>
    </lineage>
</organism>
<protein>
    <submittedName>
        <fullName evidence="2">Uncharacterized protein</fullName>
    </submittedName>
</protein>
<reference evidence="2 3" key="1">
    <citation type="journal article" date="2018" name="G3 (Bethesda)">
        <title>Phylogenetic and Phylogenomic Definition of Rhizopus Species.</title>
        <authorList>
            <person name="Gryganskyi A.P."/>
            <person name="Golan J."/>
            <person name="Dolatabadi S."/>
            <person name="Mondo S."/>
            <person name="Robb S."/>
            <person name="Idnurm A."/>
            <person name="Muszewska A."/>
            <person name="Steczkiewicz K."/>
            <person name="Masonjones S."/>
            <person name="Liao H.L."/>
            <person name="Gajdeczka M.T."/>
            <person name="Anike F."/>
            <person name="Vuek A."/>
            <person name="Anishchenko I.M."/>
            <person name="Voigt K."/>
            <person name="de Hoog G.S."/>
            <person name="Smith M.E."/>
            <person name="Heitman J."/>
            <person name="Vilgalys R."/>
            <person name="Stajich J.E."/>
        </authorList>
    </citation>
    <scope>NUCLEOTIDE SEQUENCE [LARGE SCALE GENOMIC DNA]</scope>
    <source>
        <strain evidence="2 3">LSU 92-RS-03</strain>
    </source>
</reference>
<dbReference type="OrthoDB" id="10312317at2759"/>
<dbReference type="AlphaFoldDB" id="A0A367JV50"/>
<feature type="compositionally biased region" description="Acidic residues" evidence="1">
    <location>
        <begin position="132"/>
        <end position="148"/>
    </location>
</feature>
<accession>A0A367JV50</accession>
<feature type="compositionally biased region" description="Polar residues" evidence="1">
    <location>
        <begin position="114"/>
        <end position="123"/>
    </location>
</feature>
<sequence length="217" mass="23691">MSAQAMLSLANARVTLNIKNSSKQLAGMNLKINSSIVLGTTCPPGADTAIKWAIQDLNVSNLKLTSFATIASISDTVHLNVLARRQLSSGDPFNIRRGREVEHAITPAPEIPTSPVSIQPSPETNRDSNVESTDEEVESEFGSDSDIDEEIDETEVHALIDDQQIPLTDLQNYHGMQQERLQSLQQTAATVQLTKAETAELTQLNQTLDQITKIITD</sequence>
<evidence type="ECO:0000313" key="2">
    <source>
        <dbReference type="EMBL" id="RCH93854.1"/>
    </source>
</evidence>
<dbReference type="EMBL" id="PJQM01002637">
    <property type="protein sequence ID" value="RCH93854.1"/>
    <property type="molecule type" value="Genomic_DNA"/>
</dbReference>
<evidence type="ECO:0000256" key="1">
    <source>
        <dbReference type="SAM" id="MobiDB-lite"/>
    </source>
</evidence>
<comment type="caution">
    <text evidence="2">The sequence shown here is derived from an EMBL/GenBank/DDBJ whole genome shotgun (WGS) entry which is preliminary data.</text>
</comment>
<proteinExistence type="predicted"/>
<gene>
    <name evidence="2" type="ORF">CU098_010548</name>
</gene>
<feature type="region of interest" description="Disordered" evidence="1">
    <location>
        <begin position="104"/>
        <end position="148"/>
    </location>
</feature>
<evidence type="ECO:0000313" key="3">
    <source>
        <dbReference type="Proteomes" id="UP000253551"/>
    </source>
</evidence>
<name>A0A367JV50_RHIST</name>